<reference evidence="8 9" key="1">
    <citation type="submission" date="2024-01" db="EMBL/GenBank/DDBJ databases">
        <title>Comparative genomics of Cryptococcus and Kwoniella reveals pathogenesis evolution and contrasting modes of karyotype evolution via chromosome fusion or intercentromeric recombination.</title>
        <authorList>
            <person name="Coelho M.A."/>
            <person name="David-Palma M."/>
            <person name="Shea T."/>
            <person name="Bowers K."/>
            <person name="McGinley-Smith S."/>
            <person name="Mohammad A.W."/>
            <person name="Gnirke A."/>
            <person name="Yurkov A.M."/>
            <person name="Nowrousian M."/>
            <person name="Sun S."/>
            <person name="Cuomo C.A."/>
            <person name="Heitman J."/>
        </authorList>
    </citation>
    <scope>NUCLEOTIDE SEQUENCE [LARGE SCALE GENOMIC DNA]</scope>
    <source>
        <strain evidence="8">CBS 11374</strain>
    </source>
</reference>
<protein>
    <recommendedName>
        <fullName evidence="2">alpha-L-rhamnosidase</fullName>
        <ecNumber evidence="2">3.2.1.40</ecNumber>
    </recommendedName>
</protein>
<dbReference type="PIRSF" id="PIRSF010631">
    <property type="entry name" value="A-rhamnsds"/>
    <property type="match status" value="1"/>
</dbReference>
<dbReference type="Gene3D" id="2.60.120.260">
    <property type="entry name" value="Galactose-binding domain-like"/>
    <property type="match status" value="2"/>
</dbReference>
<proteinExistence type="predicted"/>
<evidence type="ECO:0000259" key="7">
    <source>
        <dbReference type="Pfam" id="PF17390"/>
    </source>
</evidence>
<dbReference type="InterPro" id="IPR035398">
    <property type="entry name" value="Bac_rhamnosid_C"/>
</dbReference>
<dbReference type="InterPro" id="IPR013737">
    <property type="entry name" value="Bac_rhamnosid_N"/>
</dbReference>
<feature type="domain" description="Bacterial alpha-L-rhamnosidase N-terminal" evidence="5">
    <location>
        <begin position="152"/>
        <end position="280"/>
    </location>
</feature>
<evidence type="ECO:0000313" key="9">
    <source>
        <dbReference type="Proteomes" id="UP001329825"/>
    </source>
</evidence>
<dbReference type="Proteomes" id="UP001329825">
    <property type="component" value="Chromosome 7"/>
</dbReference>
<dbReference type="Pfam" id="PF17390">
    <property type="entry name" value="Bac_rhamnosid_C"/>
    <property type="match status" value="1"/>
</dbReference>
<dbReference type="RefSeq" id="XP_062792973.1">
    <property type="nucleotide sequence ID" value="XM_062936922.1"/>
</dbReference>
<sequence>MPSPTKLVISRLTFENYRENSAVGVTAPRISWRFAGSTQDWSQASYDIRIKRSFGTEECHVVSSKSVLVPWPSAPLNSCEIVSVSVKANGTDDIDTPWYTTQLEAALLARSDWRAEAISIVSPASRVSSDPQQPSRPFLLHRTFELKDIDKPARLYATALGIYEMKINGQVVGTQVLKPGWTSYDHRLYYQACDVTSLLKIGHNTIEGHIAEGWYSGRLGFLGGKRNLWGNRNGLIAQLMVGDEVIIKTDSTWKGCSSPILFSGIYDGETVDARLIGNGRSNEFEVDILEFPKAKLVLDKAPIRRMAEVEAKEIIITPSGKTILDFGQNLVGWIKINNGPCQIIAGDKITFTHAEVLEDQELGIRPLRAAKCQDTIICGSERSFFNGWEPTFTFHGFRYIQIEGWNGEMELSDITAIVVHTDMEKTGWFHSSHALINLLHENVVWGMKGNFVGVPTDCPQRDERLGWTGDLQVFSKTANFLYDTNLMLSGWLEDLAVEQATNNGVPPMVVPDVIGKIYPQADMPLAVWGDVAVLAPLALFEAFGDSKILSRQYDSMRQWLKQGIPRRENGLWGQRSPDHIQLGDWLDPAAPPDFPGDGRTDPLLVADAYLVHVTRKMAQISRLLDEEEDANSFESEYQDLKQKYSDQYVSKTGRTVSDSQTALALSLDFDLLSYDQREVALGRLDELVRSNVFKVATGFAGTPIILKVLADNDRLHLAYRMLQEKQCPSWLYCVSMGATTVWERWDSMRPDGTINPGEMTSFNHYALGAVASFMHSTIGGLSPLEPGWKRFLIAPRPGGTVTSAEVRHLCPYGLIRCSWQLENGKMTVDISVPPNTRAKVDIGNIQVEVGSGDRRFVVEYDVDPRWPPKPIYHSMTIPLIDEIA</sequence>
<feature type="domain" description="Alpha-L-rhamnosidase C-terminal" evidence="7">
    <location>
        <begin position="780"/>
        <end position="848"/>
    </location>
</feature>
<evidence type="ECO:0000313" key="8">
    <source>
        <dbReference type="EMBL" id="WRT68233.1"/>
    </source>
</evidence>
<gene>
    <name evidence="8" type="ORF">IL334_005209</name>
</gene>
<dbReference type="Pfam" id="PF17389">
    <property type="entry name" value="Bac_rhamnosid6H"/>
    <property type="match status" value="1"/>
</dbReference>
<evidence type="ECO:0000256" key="3">
    <source>
        <dbReference type="ARBA" id="ARBA00022801"/>
    </source>
</evidence>
<dbReference type="Gene3D" id="2.60.420.10">
    <property type="entry name" value="Maltose phosphorylase, domain 3"/>
    <property type="match status" value="1"/>
</dbReference>
<dbReference type="InterPro" id="IPR008928">
    <property type="entry name" value="6-hairpin_glycosidase_sf"/>
</dbReference>
<dbReference type="EC" id="3.2.1.40" evidence="2"/>
<evidence type="ECO:0000256" key="1">
    <source>
        <dbReference type="ARBA" id="ARBA00001445"/>
    </source>
</evidence>
<evidence type="ECO:0000259" key="5">
    <source>
        <dbReference type="Pfam" id="PF08531"/>
    </source>
</evidence>
<dbReference type="InterPro" id="IPR035396">
    <property type="entry name" value="Bac_rhamnosid6H"/>
</dbReference>
<feature type="domain" description="Alpha-L-rhamnosidase six-hairpin glycosidase" evidence="6">
    <location>
        <begin position="425"/>
        <end position="778"/>
    </location>
</feature>
<evidence type="ECO:0000259" key="6">
    <source>
        <dbReference type="Pfam" id="PF17389"/>
    </source>
</evidence>
<dbReference type="InterPro" id="IPR013783">
    <property type="entry name" value="Ig-like_fold"/>
</dbReference>
<keyword evidence="3" id="KW-0378">Hydrolase</keyword>
<dbReference type="PANTHER" id="PTHR33307">
    <property type="entry name" value="ALPHA-RHAMNOSIDASE (EUROFUNG)"/>
    <property type="match status" value="1"/>
</dbReference>
<accession>A0ABZ1D333</accession>
<dbReference type="Pfam" id="PF05592">
    <property type="entry name" value="Bac_rhamnosid"/>
    <property type="match status" value="1"/>
</dbReference>
<dbReference type="SUPFAM" id="SSF48208">
    <property type="entry name" value="Six-hairpin glycosidases"/>
    <property type="match status" value="1"/>
</dbReference>
<evidence type="ECO:0000259" key="4">
    <source>
        <dbReference type="Pfam" id="PF05592"/>
    </source>
</evidence>
<dbReference type="Pfam" id="PF25788">
    <property type="entry name" value="Ig_Rha78A_N"/>
    <property type="match status" value="1"/>
</dbReference>
<dbReference type="GeneID" id="87957340"/>
<dbReference type="Pfam" id="PF08531">
    <property type="entry name" value="Bac_rhamnosid_N"/>
    <property type="match status" value="1"/>
</dbReference>
<organism evidence="8 9">
    <name type="scientific">Kwoniella shivajii</name>
    <dbReference type="NCBI Taxonomy" id="564305"/>
    <lineage>
        <taxon>Eukaryota</taxon>
        <taxon>Fungi</taxon>
        <taxon>Dikarya</taxon>
        <taxon>Basidiomycota</taxon>
        <taxon>Agaricomycotina</taxon>
        <taxon>Tremellomycetes</taxon>
        <taxon>Tremellales</taxon>
        <taxon>Cryptococcaceae</taxon>
        <taxon>Kwoniella</taxon>
    </lineage>
</organism>
<dbReference type="InterPro" id="IPR008902">
    <property type="entry name" value="Rhamnosid_concanavalin"/>
</dbReference>
<dbReference type="InterPro" id="IPR012341">
    <property type="entry name" value="6hp_glycosidase-like_sf"/>
</dbReference>
<dbReference type="InterPro" id="IPR016007">
    <property type="entry name" value="Alpha_rhamnosid"/>
</dbReference>
<dbReference type="Gene3D" id="1.50.10.10">
    <property type="match status" value="1"/>
</dbReference>
<dbReference type="EMBL" id="CP141887">
    <property type="protein sequence ID" value="WRT68233.1"/>
    <property type="molecule type" value="Genomic_DNA"/>
</dbReference>
<comment type="catalytic activity">
    <reaction evidence="1">
        <text>Hydrolysis of terminal non-reducing alpha-L-rhamnose residues in alpha-L-rhamnosides.</text>
        <dbReference type="EC" id="3.2.1.40"/>
    </reaction>
</comment>
<evidence type="ECO:0000256" key="2">
    <source>
        <dbReference type="ARBA" id="ARBA00012652"/>
    </source>
</evidence>
<name>A0ABZ1D333_9TREE</name>
<dbReference type="Gene3D" id="2.60.40.10">
    <property type="entry name" value="Immunoglobulins"/>
    <property type="match status" value="1"/>
</dbReference>
<dbReference type="PANTHER" id="PTHR33307:SF6">
    <property type="entry name" value="ALPHA-RHAMNOSIDASE (EUROFUNG)-RELATED"/>
    <property type="match status" value="1"/>
</dbReference>
<keyword evidence="9" id="KW-1185">Reference proteome</keyword>
<feature type="domain" description="Alpha-L-rhamnosidase concanavalin-like" evidence="4">
    <location>
        <begin position="317"/>
        <end position="420"/>
    </location>
</feature>